<protein>
    <recommendedName>
        <fullName evidence="1">Protein SlyX homolog</fullName>
    </recommendedName>
</protein>
<dbReference type="InterPro" id="IPR007236">
    <property type="entry name" value="SlyX"/>
</dbReference>
<dbReference type="HAMAP" id="MF_00715">
    <property type="entry name" value="SlyX"/>
    <property type="match status" value="1"/>
</dbReference>
<evidence type="ECO:0000256" key="2">
    <source>
        <dbReference type="SAM" id="Coils"/>
    </source>
</evidence>
<dbReference type="Proteomes" id="UP000318801">
    <property type="component" value="Unassembled WGS sequence"/>
</dbReference>
<keyword evidence="4" id="KW-1185">Reference proteome</keyword>
<dbReference type="RefSeq" id="WP_141147868.1">
    <property type="nucleotide sequence ID" value="NZ_VHLG01000002.1"/>
</dbReference>
<evidence type="ECO:0000256" key="1">
    <source>
        <dbReference type="HAMAP-Rule" id="MF_00715"/>
    </source>
</evidence>
<name>A0A506UH57_9HYPH</name>
<dbReference type="PANTHER" id="PTHR36508">
    <property type="entry name" value="PROTEIN SLYX"/>
    <property type="match status" value="1"/>
</dbReference>
<dbReference type="Pfam" id="PF04102">
    <property type="entry name" value="SlyX"/>
    <property type="match status" value="1"/>
</dbReference>
<dbReference type="EMBL" id="VHLG01000002">
    <property type="protein sequence ID" value="TPW32357.1"/>
    <property type="molecule type" value="Genomic_DNA"/>
</dbReference>
<evidence type="ECO:0000313" key="3">
    <source>
        <dbReference type="EMBL" id="TPW32357.1"/>
    </source>
</evidence>
<feature type="coiled-coil region" evidence="2">
    <location>
        <begin position="7"/>
        <end position="55"/>
    </location>
</feature>
<dbReference type="OrthoDB" id="9803836at2"/>
<organism evidence="3 4">
    <name type="scientific">Martelella alba</name>
    <dbReference type="NCBI Taxonomy" id="2590451"/>
    <lineage>
        <taxon>Bacteria</taxon>
        <taxon>Pseudomonadati</taxon>
        <taxon>Pseudomonadota</taxon>
        <taxon>Alphaproteobacteria</taxon>
        <taxon>Hyphomicrobiales</taxon>
        <taxon>Aurantimonadaceae</taxon>
        <taxon>Martelella</taxon>
    </lineage>
</organism>
<comment type="caution">
    <text evidence="3">The sequence shown here is derived from an EMBL/GenBank/DDBJ whole genome shotgun (WGS) entry which is preliminary data.</text>
</comment>
<dbReference type="NCBIfam" id="NF001962">
    <property type="entry name" value="PRK00736.1"/>
    <property type="match status" value="1"/>
</dbReference>
<dbReference type="PANTHER" id="PTHR36508:SF1">
    <property type="entry name" value="PROTEIN SLYX"/>
    <property type="match status" value="1"/>
</dbReference>
<evidence type="ECO:0000313" key="4">
    <source>
        <dbReference type="Proteomes" id="UP000318801"/>
    </source>
</evidence>
<reference evidence="3 4" key="1">
    <citation type="submission" date="2019-06" db="EMBL/GenBank/DDBJ databases">
        <authorList>
            <person name="Li M."/>
        </authorList>
    </citation>
    <scope>NUCLEOTIDE SEQUENCE [LARGE SCALE GENOMIC DNA]</scope>
    <source>
        <strain evidence="3 4">BGMRC2036</strain>
    </source>
</reference>
<sequence>MTEDDRITHLEEVVAHQANTIEELSEQIAEQWRVIERLKRQTEALTEGFLALEEQALERPAVTKPPHY</sequence>
<gene>
    <name evidence="1" type="primary">slyX</name>
    <name evidence="3" type="ORF">FJU08_04940</name>
</gene>
<accession>A0A506UH57</accession>
<dbReference type="AlphaFoldDB" id="A0A506UH57"/>
<proteinExistence type="inferred from homology"/>
<keyword evidence="2" id="KW-0175">Coiled coil</keyword>
<comment type="similarity">
    <text evidence="1">Belongs to the SlyX family.</text>
</comment>